<dbReference type="EMBL" id="AP007162">
    <property type="protein sequence ID" value="BAE61188.1"/>
    <property type="molecule type" value="Genomic_DNA"/>
</dbReference>
<name>Q2UB77_ASPOR</name>
<dbReference type="GeneID" id="35119772"/>
<accession>Q2UB77</accession>
<protein>
    <submittedName>
        <fullName evidence="1">DNA, SC102</fullName>
    </submittedName>
</protein>
<dbReference type="VEuPathDB" id="FungiDB:AO090102000078"/>
<dbReference type="AlphaFoldDB" id="Q2UB77"/>
<proteinExistence type="predicted"/>
<sequence>MSREDFNKSQIADQPRLPWNWSNLGKNSATTLGISFVSWKQNLGSSDSVMPAVRVAKLTIKNVGSTRRRAQRKCLARAMPAPVAESFLKWVGAACRNDASHIEIGHGQPAGQKRQCGGCFHCPIRLVHHGPIRRDMESDSLSAGMHAAYRKVFVSAISLSLPSCIQLDGTVSSMACSGSRKEQ</sequence>
<dbReference type="Proteomes" id="UP000006564">
    <property type="component" value="Chromosome 4"/>
</dbReference>
<dbReference type="EMBL" id="BA000052">
    <property type="protein sequence ID" value="BAE61188.1"/>
    <property type="molecule type" value="Genomic_DNA"/>
</dbReference>
<keyword evidence="2" id="KW-1185">Reference proteome</keyword>
<organism evidence="1 2">
    <name type="scientific">Aspergillus oryzae (strain ATCC 42149 / RIB 40)</name>
    <name type="common">Yellow koji mold</name>
    <dbReference type="NCBI Taxonomy" id="510516"/>
    <lineage>
        <taxon>Eukaryota</taxon>
        <taxon>Fungi</taxon>
        <taxon>Dikarya</taxon>
        <taxon>Ascomycota</taxon>
        <taxon>Pezizomycotina</taxon>
        <taxon>Eurotiomycetes</taxon>
        <taxon>Eurotiomycetidae</taxon>
        <taxon>Eurotiales</taxon>
        <taxon>Aspergillaceae</taxon>
        <taxon>Aspergillus</taxon>
        <taxon>Aspergillus subgen. Circumdati</taxon>
    </lineage>
</organism>
<reference evidence="1 2" key="1">
    <citation type="journal article" date="2005" name="Nature">
        <title>Genome sequencing and analysis of Aspergillus oryzae.</title>
        <authorList>
            <person name="Machida M."/>
            <person name="Asai K."/>
            <person name="Sano M."/>
            <person name="Tanaka T."/>
            <person name="Kumagai T."/>
            <person name="Terai G."/>
            <person name="Kusumoto K."/>
            <person name="Arima T."/>
            <person name="Akita O."/>
            <person name="Kashiwagi Y."/>
            <person name="Abe K."/>
            <person name="Gomi K."/>
            <person name="Horiuchi H."/>
            <person name="Kitamoto K."/>
            <person name="Kobayashi T."/>
            <person name="Takeuchi M."/>
            <person name="Denning D.W."/>
            <person name="Galagan J.E."/>
            <person name="Nierman W.C."/>
            <person name="Yu J."/>
            <person name="Archer D.B."/>
            <person name="Bennett J.W."/>
            <person name="Bhatnagar D."/>
            <person name="Cleveland T.E."/>
            <person name="Fedorova N.D."/>
            <person name="Gotoh O."/>
            <person name="Horikawa H."/>
            <person name="Hosoyama A."/>
            <person name="Ichinomiya M."/>
            <person name="Igarashi R."/>
            <person name="Iwashita K."/>
            <person name="Juvvadi P.R."/>
            <person name="Kato M."/>
            <person name="Kato Y."/>
            <person name="Kin T."/>
            <person name="Kokubun A."/>
            <person name="Maeda H."/>
            <person name="Maeyama N."/>
            <person name="Maruyama J."/>
            <person name="Nagasaki H."/>
            <person name="Nakajima T."/>
            <person name="Oda K."/>
            <person name="Okada K."/>
            <person name="Paulsen I."/>
            <person name="Sakamoto K."/>
            <person name="Sawano T."/>
            <person name="Takahashi M."/>
            <person name="Takase K."/>
            <person name="Terabayashi Y."/>
            <person name="Wortman J."/>
            <person name="Yamada O."/>
            <person name="Yamagata Y."/>
            <person name="Anazawa H."/>
            <person name="Hata Y."/>
            <person name="Koide Y."/>
            <person name="Komori T."/>
            <person name="Koyama Y."/>
            <person name="Minetoki T."/>
            <person name="Suharnan S."/>
            <person name="Tanaka A."/>
            <person name="Isono K."/>
            <person name="Kuhara S."/>
            <person name="Ogasawara N."/>
            <person name="Kikuchi H."/>
        </authorList>
    </citation>
    <scope>NUCLEOTIDE SEQUENCE [LARGE SCALE GENOMIC DNA]</scope>
    <source>
        <strain evidence="2">ATCC 42149 / RIB 40</strain>
    </source>
</reference>
<dbReference type="KEGG" id="aor:AO090102000078"/>
<evidence type="ECO:0000313" key="2">
    <source>
        <dbReference type="Proteomes" id="UP000006564"/>
    </source>
</evidence>
<evidence type="ECO:0000313" key="1">
    <source>
        <dbReference type="EMBL" id="BAE61188.1"/>
    </source>
</evidence>
<dbReference type="HOGENOM" id="CLU_1495863_0_0_1"/>
<dbReference type="RefSeq" id="XP_023091671.1">
    <property type="nucleotide sequence ID" value="XM_023236985.1"/>
</dbReference>
<gene>
    <name evidence="1" type="ORF">AO090102000078</name>
</gene>